<dbReference type="OrthoDB" id="3537171at2759"/>
<reference evidence="2 3" key="1">
    <citation type="submission" date="2018-05" db="EMBL/GenBank/DDBJ databases">
        <title>Whole genome sequencing for identification of molecular markers to develop diagnostic detection tools for the regulated plant pathogen Lachnellula willkommii.</title>
        <authorList>
            <person name="Giroux E."/>
            <person name="Bilodeau G."/>
        </authorList>
    </citation>
    <scope>NUCLEOTIDE SEQUENCE [LARGE SCALE GENOMIC DNA]</scope>
    <source>
        <strain evidence="2 3">CBS 625.97</strain>
    </source>
</reference>
<feature type="compositionally biased region" description="Basic and acidic residues" evidence="1">
    <location>
        <begin position="199"/>
        <end position="240"/>
    </location>
</feature>
<feature type="region of interest" description="Disordered" evidence="1">
    <location>
        <begin position="186"/>
        <end position="247"/>
    </location>
</feature>
<dbReference type="PANTHER" id="PTHR37048:SF2">
    <property type="entry name" value="QUESTIONABLE PROTEIN"/>
    <property type="match status" value="1"/>
</dbReference>
<organism evidence="2 3">
    <name type="scientific">Lachnellula cervina</name>
    <dbReference type="NCBI Taxonomy" id="1316786"/>
    <lineage>
        <taxon>Eukaryota</taxon>
        <taxon>Fungi</taxon>
        <taxon>Dikarya</taxon>
        <taxon>Ascomycota</taxon>
        <taxon>Pezizomycotina</taxon>
        <taxon>Leotiomycetes</taxon>
        <taxon>Helotiales</taxon>
        <taxon>Lachnaceae</taxon>
        <taxon>Lachnellula</taxon>
    </lineage>
</organism>
<protein>
    <submittedName>
        <fullName evidence="2">Uncharacterized protein</fullName>
    </submittedName>
</protein>
<proteinExistence type="predicted"/>
<dbReference type="Proteomes" id="UP000481288">
    <property type="component" value="Unassembled WGS sequence"/>
</dbReference>
<gene>
    <name evidence="2" type="ORF">LCER1_G000409</name>
</gene>
<dbReference type="EMBL" id="QGMG01000032">
    <property type="protein sequence ID" value="TVY58614.1"/>
    <property type="molecule type" value="Genomic_DNA"/>
</dbReference>
<dbReference type="PANTHER" id="PTHR37048">
    <property type="entry name" value="QUESTIONABLE PROTEIN"/>
    <property type="match status" value="1"/>
</dbReference>
<accession>A0A7D8YY31</accession>
<dbReference type="AlphaFoldDB" id="A0A7D8YY31"/>
<evidence type="ECO:0000256" key="1">
    <source>
        <dbReference type="SAM" id="MobiDB-lite"/>
    </source>
</evidence>
<evidence type="ECO:0000313" key="2">
    <source>
        <dbReference type="EMBL" id="TVY58614.1"/>
    </source>
</evidence>
<comment type="caution">
    <text evidence="2">The sequence shown here is derived from an EMBL/GenBank/DDBJ whole genome shotgun (WGS) entry which is preliminary data.</text>
</comment>
<evidence type="ECO:0000313" key="3">
    <source>
        <dbReference type="Proteomes" id="UP000481288"/>
    </source>
</evidence>
<sequence length="247" mass="26873">MPAPHKPVVIATMSNFRLVAEAEAPRVLAGTIMFLPPKDKTPKGAWTDPELLDGAFNHPVAIVSCPQPKEIQHTSHVEIAIMTSFHGSTVKAHLASKGIRTASGTLAAERSGHLRVVTASKPHAKDVLKLRDGKGMKRDSCYVGIRRTYSVELRVLALYGFGREEVDAYRLTAHATKKLVDSVRVRAKAKPKPNIGKGGGEKKGSKSKEKKLVENVKVKSAKVRGEKKGNAKKELVRESSDVEMTDV</sequence>
<keyword evidence="3" id="KW-1185">Reference proteome</keyword>
<name>A0A7D8YY31_9HELO</name>